<protein>
    <submittedName>
        <fullName evidence="1">Uncharacterized protein</fullName>
    </submittedName>
</protein>
<name>A0A835Z3Q1_9STRA</name>
<dbReference type="EMBL" id="JAFCMP010000112">
    <property type="protein sequence ID" value="KAG5186450.1"/>
    <property type="molecule type" value="Genomic_DNA"/>
</dbReference>
<evidence type="ECO:0000313" key="2">
    <source>
        <dbReference type="Proteomes" id="UP000664859"/>
    </source>
</evidence>
<proteinExistence type="predicted"/>
<accession>A0A835Z3Q1</accession>
<evidence type="ECO:0000313" key="1">
    <source>
        <dbReference type="EMBL" id="KAG5186450.1"/>
    </source>
</evidence>
<reference evidence="1" key="1">
    <citation type="submission" date="2021-02" db="EMBL/GenBank/DDBJ databases">
        <title>First Annotated Genome of the Yellow-green Alga Tribonema minus.</title>
        <authorList>
            <person name="Mahan K.M."/>
        </authorList>
    </citation>
    <scope>NUCLEOTIDE SEQUENCE</scope>
    <source>
        <strain evidence="1">UTEX B ZZ1240</strain>
    </source>
</reference>
<dbReference type="Proteomes" id="UP000664859">
    <property type="component" value="Unassembled WGS sequence"/>
</dbReference>
<organism evidence="1 2">
    <name type="scientific">Tribonema minus</name>
    <dbReference type="NCBI Taxonomy" id="303371"/>
    <lineage>
        <taxon>Eukaryota</taxon>
        <taxon>Sar</taxon>
        <taxon>Stramenopiles</taxon>
        <taxon>Ochrophyta</taxon>
        <taxon>PX clade</taxon>
        <taxon>Xanthophyceae</taxon>
        <taxon>Tribonematales</taxon>
        <taxon>Tribonemataceae</taxon>
        <taxon>Tribonema</taxon>
    </lineage>
</organism>
<dbReference type="AlphaFoldDB" id="A0A835Z3Q1"/>
<keyword evidence="2" id="KW-1185">Reference proteome</keyword>
<sequence>MPPSRRGHKTHASMMMTPQSIPLYPSTNQFFGYNAPLYSSPQLPVTSGYYSGPPRHASPMDYINRYLATPSGELWAGEINQQTGQAQWVPARKTEEANTVTEFKLPGRRVENFYDGNQYRPFVGWTAFLRPIESLCAYWTGGALYSVETNELIDAPLSFTHCFLNTFGLVGHLYIPQEKGVDDLLISKSERASKDIMYPVSTKFKADAKGVKMLHPQSGRPMAGLTPKQVWETAWTYAVFKVEDCYTLPGKDYDERMMHLGAFFNHVGADCKQLSLISVSKLYSESFIQDTHESMPDDSMLVMVPPNEPYENSTSDRIRRPARHYSDDPAQSIQGRVFAHQIDPSGAFSGVYVEGDNGDVGVVGEGQLWVSKKSSIKSLKQYNQKLSDEIKKIRKIRLPYNEKQAAIRAYQQDAADQVMDEDSYKLHSTAGRDLFVRNFTLNKGGVNAGIYNIDDVGLTTDQGKARKEVLDLLDPSSNLMLGFDIASSTVPDDSVNLMAWQSNVDRNTWPVNTTLPYAYT</sequence>
<gene>
    <name evidence="1" type="ORF">JKP88DRAFT_241059</name>
</gene>
<comment type="caution">
    <text evidence="1">The sequence shown here is derived from an EMBL/GenBank/DDBJ whole genome shotgun (WGS) entry which is preliminary data.</text>
</comment>